<comment type="caution">
    <text evidence="2">The sequence shown here is derived from an EMBL/GenBank/DDBJ whole genome shotgun (WGS) entry which is preliminary data.</text>
</comment>
<dbReference type="RefSeq" id="WP_007069251.1">
    <property type="nucleotide sequence ID" value="NZ_GG698602.1"/>
</dbReference>
<dbReference type="STRING" id="592028.GCWU000321_00257"/>
<accession>C9LLH9</accession>
<feature type="transmembrane region" description="Helical" evidence="1">
    <location>
        <begin position="361"/>
        <end position="382"/>
    </location>
</feature>
<sequence>MIRSILFFFAVIFSELFQLTVYGNESVQLDVQFPYSLNGEKHKIIPAGSTQILFLNIESINLPKEETADIKVTLPSGIHALKMEGWSTTKDNVITAKWRLPANYGQVFSAISLFCDKDLKEGNYMIPVEIRYGDKEFLQKIDFSIGESEVPTAEASEEKKNSTWYIQRIIVPVDEDGKVDQREAKDILYVRDVTLENIRNRLIGSKPADWPSLLNTPAAYILLEMRNPNKDTRTLHFVAELVDRPGGEVKKGLISVRTEDGGIGWSDENTDAMEASIGLLPQVSQPVIMPLYINPFTINEGNYNLRITLTDGNTSKVTEVPLTIVKRKSTEIFAIGFAGACVAFVMASFKKLKKCTIRIGARGDITVALFAALAFGGVVVPVTLLGDFFHVILGPFSGLITGVLNGIVQYLLLMALLILFRRPGVLSLFFLMRWLLSAILFGRVTLVGILICSVSIVVLEFVLWVWGFFKKEVITEQYAVLIAVMIGIADASITFINMQQMMFFYRLYYADWFIALYMLVNGILYSSIGAWMGYRMGEKLKQVMGT</sequence>
<reference evidence="2" key="1">
    <citation type="submission" date="2009-09" db="EMBL/GenBank/DDBJ databases">
        <authorList>
            <person name="Weinstock G."/>
            <person name="Sodergren E."/>
            <person name="Clifton S."/>
            <person name="Fulton L."/>
            <person name="Fulton B."/>
            <person name="Courtney L."/>
            <person name="Fronick C."/>
            <person name="Harrison M."/>
            <person name="Strong C."/>
            <person name="Farmer C."/>
            <person name="Delahaunty K."/>
            <person name="Markovic C."/>
            <person name="Hall O."/>
            <person name="Minx P."/>
            <person name="Tomlinson C."/>
            <person name="Mitreva M."/>
            <person name="Nelson J."/>
            <person name="Hou S."/>
            <person name="Wollam A."/>
            <person name="Pepin K.H."/>
            <person name="Johnson M."/>
            <person name="Bhonagiri V."/>
            <person name="Nash W.E."/>
            <person name="Warren W."/>
            <person name="Chinwalla A."/>
            <person name="Mardis E.R."/>
            <person name="Wilson R.K."/>
        </authorList>
    </citation>
    <scope>NUCLEOTIDE SEQUENCE [LARGE SCALE GENOMIC DNA]</scope>
    <source>
        <strain evidence="2">DSM 15470</strain>
    </source>
</reference>
<feature type="transmembrane region" description="Helical" evidence="1">
    <location>
        <begin position="447"/>
        <end position="466"/>
    </location>
</feature>
<name>C9LLH9_9FIRM</name>
<protein>
    <submittedName>
        <fullName evidence="2">Uncharacterized protein</fullName>
    </submittedName>
</protein>
<dbReference type="EMBL" id="ACIM02000001">
    <property type="protein sequence ID" value="EEW96318.1"/>
    <property type="molecule type" value="Genomic_DNA"/>
</dbReference>
<feature type="transmembrane region" description="Helical" evidence="1">
    <location>
        <begin position="388"/>
        <end position="412"/>
    </location>
</feature>
<keyword evidence="1" id="KW-1133">Transmembrane helix</keyword>
<organism evidence="2 3">
    <name type="scientific">Dialister invisus DSM 15470</name>
    <dbReference type="NCBI Taxonomy" id="592028"/>
    <lineage>
        <taxon>Bacteria</taxon>
        <taxon>Bacillati</taxon>
        <taxon>Bacillota</taxon>
        <taxon>Negativicutes</taxon>
        <taxon>Veillonellales</taxon>
        <taxon>Veillonellaceae</taxon>
        <taxon>Dialister</taxon>
    </lineage>
</organism>
<proteinExistence type="predicted"/>
<dbReference type="eggNOG" id="COG1361">
    <property type="taxonomic scope" value="Bacteria"/>
</dbReference>
<gene>
    <name evidence="2" type="ORF">GCWU000321_00257</name>
</gene>
<feature type="transmembrane region" description="Helical" evidence="1">
    <location>
        <begin position="512"/>
        <end position="534"/>
    </location>
</feature>
<evidence type="ECO:0000313" key="2">
    <source>
        <dbReference type="EMBL" id="EEW96318.1"/>
    </source>
</evidence>
<dbReference type="GeneID" id="78277013"/>
<dbReference type="OrthoDB" id="1633964at2"/>
<keyword evidence="1" id="KW-0812">Transmembrane</keyword>
<keyword evidence="1" id="KW-0472">Membrane</keyword>
<evidence type="ECO:0000313" key="3">
    <source>
        <dbReference type="Proteomes" id="UP000004736"/>
    </source>
</evidence>
<feature type="transmembrane region" description="Helical" evidence="1">
    <location>
        <begin position="332"/>
        <end position="349"/>
    </location>
</feature>
<evidence type="ECO:0000256" key="1">
    <source>
        <dbReference type="SAM" id="Phobius"/>
    </source>
</evidence>
<dbReference type="Proteomes" id="UP000004736">
    <property type="component" value="Unassembled WGS sequence"/>
</dbReference>
<feature type="transmembrane region" description="Helical" evidence="1">
    <location>
        <begin position="424"/>
        <end position="441"/>
    </location>
</feature>
<keyword evidence="3" id="KW-1185">Reference proteome</keyword>
<feature type="transmembrane region" description="Helical" evidence="1">
    <location>
        <begin position="478"/>
        <end position="500"/>
    </location>
</feature>
<dbReference type="HOGENOM" id="CLU_506003_0_0_9"/>
<dbReference type="AlphaFoldDB" id="C9LLH9"/>